<comment type="caution">
    <text evidence="3">The sequence shown here is derived from an EMBL/GenBank/DDBJ whole genome shotgun (WGS) entry which is preliminary data.</text>
</comment>
<name>A0A257LTZ0_UNCW3</name>
<proteinExistence type="predicted"/>
<protein>
    <recommendedName>
        <fullName evidence="5">Glycosyltransferase family 1 protein</fullName>
    </recommendedName>
</protein>
<dbReference type="GO" id="GO:0016757">
    <property type="term" value="F:glycosyltransferase activity"/>
    <property type="evidence" value="ECO:0007669"/>
    <property type="project" value="InterPro"/>
</dbReference>
<dbReference type="Proteomes" id="UP000216312">
    <property type="component" value="Unassembled WGS sequence"/>
</dbReference>
<dbReference type="Pfam" id="PF00534">
    <property type="entry name" value="Glycos_transf_1"/>
    <property type="match status" value="1"/>
</dbReference>
<sequence length="389" mass="44806">MKIAYLSHTEWYLRNFRLSWMKSLMSRGYTVYGVIQKKEAENYLENEGIPVIRYPIERKSVNPIHEIITILSLYRIFKKLRPTILHTFLHKPNLYGTIAGRLAHIPIIINHIPGLGYIYTEQNGVKVKLYRFVTSRLYRYCFKYADKVIFHNEDDLNEFVHLTNNRDKFMVIKGTGVNVEFFSPDKVPQARKRIVRASLGVSTNDIVITMTGRLIWHKGIYELVEAARMIHSKYENVTFLIVGWSDSGNPGSVSHRFIEDVGRCGYIKFLGKRENIRDILAITDIYVLPSYREGLPKGVLEAMAMGIPVVTTDVPGCREVVIDGVNGYLVPPFDSKKLAEALEKLILDEELRLRMGSIGRERVLSEFSEGIVINAIHSLYEELLDKHRQ</sequence>
<dbReference type="EMBL" id="NMUJ01000021">
    <property type="protein sequence ID" value="OYV03123.1"/>
    <property type="molecule type" value="Genomic_DNA"/>
</dbReference>
<evidence type="ECO:0000313" key="4">
    <source>
        <dbReference type="Proteomes" id="UP000216312"/>
    </source>
</evidence>
<dbReference type="Gene3D" id="3.40.50.2000">
    <property type="entry name" value="Glycogen Phosphorylase B"/>
    <property type="match status" value="2"/>
</dbReference>
<feature type="domain" description="Glycosyltransferase subfamily 4-like N-terminal" evidence="2">
    <location>
        <begin position="2"/>
        <end position="152"/>
    </location>
</feature>
<dbReference type="PANTHER" id="PTHR12526">
    <property type="entry name" value="GLYCOSYLTRANSFERASE"/>
    <property type="match status" value="1"/>
</dbReference>
<dbReference type="AlphaFoldDB" id="A0A257LTZ0"/>
<evidence type="ECO:0000313" key="3">
    <source>
        <dbReference type="EMBL" id="OYV03123.1"/>
    </source>
</evidence>
<dbReference type="InterPro" id="IPR028098">
    <property type="entry name" value="Glyco_trans_4-like_N"/>
</dbReference>
<dbReference type="Pfam" id="PF13477">
    <property type="entry name" value="Glyco_trans_4_2"/>
    <property type="match status" value="1"/>
</dbReference>
<dbReference type="CDD" id="cd03808">
    <property type="entry name" value="GT4_CapM-like"/>
    <property type="match status" value="1"/>
</dbReference>
<accession>A0A257LTZ0</accession>
<evidence type="ECO:0000259" key="1">
    <source>
        <dbReference type="Pfam" id="PF00534"/>
    </source>
</evidence>
<dbReference type="SUPFAM" id="SSF53756">
    <property type="entry name" value="UDP-Glycosyltransferase/glycogen phosphorylase"/>
    <property type="match status" value="1"/>
</dbReference>
<dbReference type="InterPro" id="IPR001296">
    <property type="entry name" value="Glyco_trans_1"/>
</dbReference>
<feature type="domain" description="Glycosyl transferase family 1" evidence="1">
    <location>
        <begin position="195"/>
        <end position="362"/>
    </location>
</feature>
<dbReference type="PANTHER" id="PTHR12526:SF638">
    <property type="entry name" value="SPORE COAT PROTEIN SA"/>
    <property type="match status" value="1"/>
</dbReference>
<organism evidence="3 4">
    <name type="scientific">candidate division WOR-3 bacterium 4484_18</name>
    <dbReference type="NCBI Taxonomy" id="2020626"/>
    <lineage>
        <taxon>Bacteria</taxon>
        <taxon>Bacteria division WOR-3</taxon>
    </lineage>
</organism>
<evidence type="ECO:0008006" key="5">
    <source>
        <dbReference type="Google" id="ProtNLM"/>
    </source>
</evidence>
<reference evidence="4" key="1">
    <citation type="submission" date="2017-07" db="EMBL/GenBank/DDBJ databases">
        <title>Novel pathways for hydrocarbon cycling and metabolic interdependencies in hydrothermal sediment communities.</title>
        <authorList>
            <person name="Dombrowski N."/>
            <person name="Seitz K."/>
            <person name="Teske A."/>
            <person name="Baker B."/>
        </authorList>
    </citation>
    <scope>NUCLEOTIDE SEQUENCE [LARGE SCALE GENOMIC DNA]</scope>
</reference>
<evidence type="ECO:0000259" key="2">
    <source>
        <dbReference type="Pfam" id="PF13477"/>
    </source>
</evidence>
<gene>
    <name evidence="3" type="ORF">CGW93_02360</name>
</gene>